<evidence type="ECO:0000313" key="1">
    <source>
        <dbReference type="EMBL" id="GAB55301.1"/>
    </source>
</evidence>
<proteinExistence type="predicted"/>
<reference evidence="1 2" key="2">
    <citation type="journal article" date="2017" name="Antonie Van Leeuwenhoek">
        <title>Rhizobium rhizosphaerae sp. nov., a novel species isolated from rice rhizosphere.</title>
        <authorList>
            <person name="Zhao J.J."/>
            <person name="Zhang J."/>
            <person name="Zhang R.J."/>
            <person name="Zhang C.W."/>
            <person name="Yin H.Q."/>
            <person name="Zhang X.X."/>
        </authorList>
    </citation>
    <scope>NUCLEOTIDE SEQUENCE [LARGE SCALE GENOMIC DNA]</scope>
    <source>
        <strain evidence="1 2">ACAM 611</strain>
    </source>
</reference>
<gene>
    <name evidence="1" type="ORF">GPUN_1172</name>
</gene>
<protein>
    <submittedName>
        <fullName evidence="1">Uncharacterized protein</fullName>
    </submittedName>
</protein>
<keyword evidence="2" id="KW-1185">Reference proteome</keyword>
<dbReference type="EMBL" id="BAET01000008">
    <property type="protein sequence ID" value="GAB55301.1"/>
    <property type="molecule type" value="Genomic_DNA"/>
</dbReference>
<reference evidence="1 2" key="1">
    <citation type="journal article" date="2012" name="J. Bacteriol.">
        <title>Genome sequence of proteorhodopsin-containing sea ice bacterium Glaciecola punicea ACAM 611T.</title>
        <authorList>
            <person name="Qin Q.-L."/>
            <person name="Xie B.-B."/>
            <person name="Shu Y.-L."/>
            <person name="Rong J.-C."/>
            <person name="Zhao D.-L."/>
            <person name="Zhang X.-Y."/>
            <person name="Chen X.-L."/>
            <person name="Zhou B.-C."/>
            <person name="Zhanga Y.-Z."/>
        </authorList>
    </citation>
    <scope>NUCLEOTIDE SEQUENCE [LARGE SCALE GENOMIC DNA]</scope>
    <source>
        <strain evidence="1 2">ACAM 611</strain>
    </source>
</reference>
<dbReference type="Proteomes" id="UP000053586">
    <property type="component" value="Unassembled WGS sequence"/>
</dbReference>
<name>H5TAH4_9ALTE</name>
<organism evidence="1 2">
    <name type="scientific">Glaciecola punicea ACAM 611</name>
    <dbReference type="NCBI Taxonomy" id="1121923"/>
    <lineage>
        <taxon>Bacteria</taxon>
        <taxon>Pseudomonadati</taxon>
        <taxon>Pseudomonadota</taxon>
        <taxon>Gammaproteobacteria</taxon>
        <taxon>Alteromonadales</taxon>
        <taxon>Alteromonadaceae</taxon>
        <taxon>Glaciecola</taxon>
    </lineage>
</organism>
<comment type="caution">
    <text evidence="1">The sequence shown here is derived from an EMBL/GenBank/DDBJ whole genome shotgun (WGS) entry which is preliminary data.</text>
</comment>
<evidence type="ECO:0000313" key="2">
    <source>
        <dbReference type="Proteomes" id="UP000053586"/>
    </source>
</evidence>
<dbReference type="AlphaFoldDB" id="H5TAH4"/>
<sequence>MDSAKQHVQKYSQPSKESSIISNNLIIHTATSHPFADVGIGIESSPPDSGYKQYHFFNGKLPKRN</sequence>
<accession>H5TAH4</accession>